<keyword evidence="3" id="KW-0378">Hydrolase</keyword>
<proteinExistence type="predicted"/>
<dbReference type="AlphaFoldDB" id="A0A7S4SPR8"/>
<dbReference type="PROSITE" id="PS51192">
    <property type="entry name" value="HELICASE_ATP_BIND_1"/>
    <property type="match status" value="1"/>
</dbReference>
<feature type="region of interest" description="Disordered" evidence="10">
    <location>
        <begin position="1"/>
        <end position="34"/>
    </location>
</feature>
<name>A0A7S4SPR8_9DINO</name>
<feature type="domain" description="Helicase ATP-binding" evidence="11">
    <location>
        <begin position="561"/>
        <end position="731"/>
    </location>
</feature>
<accession>A0A7S4SPR8</accession>
<dbReference type="CDD" id="cd17939">
    <property type="entry name" value="DEADc_EIF4A"/>
    <property type="match status" value="1"/>
</dbReference>
<dbReference type="PROSITE" id="PS00039">
    <property type="entry name" value="DEAD_ATP_HELICASE"/>
    <property type="match status" value="1"/>
</dbReference>
<reference evidence="14" key="1">
    <citation type="submission" date="2021-01" db="EMBL/GenBank/DDBJ databases">
        <authorList>
            <person name="Corre E."/>
            <person name="Pelletier E."/>
            <person name="Niang G."/>
            <person name="Scheremetjew M."/>
            <person name="Finn R."/>
            <person name="Kale V."/>
            <person name="Holt S."/>
            <person name="Cochrane G."/>
            <person name="Meng A."/>
            <person name="Brown T."/>
            <person name="Cohen L."/>
        </authorList>
    </citation>
    <scope>NUCLEOTIDE SEQUENCE</scope>
    <source>
        <strain evidence="14">CCMP3105</strain>
    </source>
</reference>
<feature type="domain" description="DEAD-box RNA helicase Q" evidence="13">
    <location>
        <begin position="530"/>
        <end position="558"/>
    </location>
</feature>
<organism evidence="14">
    <name type="scientific">Alexandrium monilatum</name>
    <dbReference type="NCBI Taxonomy" id="311494"/>
    <lineage>
        <taxon>Eukaryota</taxon>
        <taxon>Sar</taxon>
        <taxon>Alveolata</taxon>
        <taxon>Dinophyceae</taxon>
        <taxon>Gonyaulacales</taxon>
        <taxon>Pyrocystaceae</taxon>
        <taxon>Alexandrium</taxon>
    </lineage>
</organism>
<dbReference type="CDD" id="cd18787">
    <property type="entry name" value="SF2_C_DEAD"/>
    <property type="match status" value="1"/>
</dbReference>
<keyword evidence="4" id="KW-0347">Helicase</keyword>
<evidence type="ECO:0000259" key="13">
    <source>
        <dbReference type="PROSITE" id="PS51195"/>
    </source>
</evidence>
<dbReference type="GO" id="GO:0003723">
    <property type="term" value="F:RNA binding"/>
    <property type="evidence" value="ECO:0007669"/>
    <property type="project" value="UniProtKB-UniRule"/>
</dbReference>
<dbReference type="Gene3D" id="3.40.50.300">
    <property type="entry name" value="P-loop containing nucleotide triphosphate hydrolases"/>
    <property type="match status" value="2"/>
</dbReference>
<dbReference type="InterPro" id="IPR014014">
    <property type="entry name" value="RNA_helicase_DEAD_Q_motif"/>
</dbReference>
<dbReference type="GO" id="GO:0005524">
    <property type="term" value="F:ATP binding"/>
    <property type="evidence" value="ECO:0007669"/>
    <property type="project" value="UniProtKB-KW"/>
</dbReference>
<evidence type="ECO:0000256" key="10">
    <source>
        <dbReference type="SAM" id="MobiDB-lite"/>
    </source>
</evidence>
<dbReference type="PROSITE" id="PS51194">
    <property type="entry name" value="HELICASE_CTER"/>
    <property type="match status" value="1"/>
</dbReference>
<feature type="compositionally biased region" description="Basic residues" evidence="10">
    <location>
        <begin position="461"/>
        <end position="476"/>
    </location>
</feature>
<evidence type="ECO:0000313" key="14">
    <source>
        <dbReference type="EMBL" id="CAE4652471.1"/>
    </source>
</evidence>
<dbReference type="SMART" id="SM00490">
    <property type="entry name" value="HELICc"/>
    <property type="match status" value="1"/>
</dbReference>
<dbReference type="InterPro" id="IPR014001">
    <property type="entry name" value="Helicase_ATP-bd"/>
</dbReference>
<dbReference type="InterPro" id="IPR027417">
    <property type="entry name" value="P-loop_NTPase"/>
</dbReference>
<keyword evidence="2" id="KW-0547">Nucleotide-binding</keyword>
<evidence type="ECO:0000256" key="8">
    <source>
        <dbReference type="PROSITE-ProRule" id="PRU00117"/>
    </source>
</evidence>
<evidence type="ECO:0000256" key="6">
    <source>
        <dbReference type="ARBA" id="ARBA00022884"/>
    </source>
</evidence>
<dbReference type="InterPro" id="IPR011545">
    <property type="entry name" value="DEAD/DEAH_box_helicase_dom"/>
</dbReference>
<dbReference type="SMART" id="SM00487">
    <property type="entry name" value="DEXDc"/>
    <property type="match status" value="1"/>
</dbReference>
<evidence type="ECO:0000256" key="1">
    <source>
        <dbReference type="ARBA" id="ARBA00012552"/>
    </source>
</evidence>
<evidence type="ECO:0000256" key="9">
    <source>
        <dbReference type="PROSITE-ProRule" id="PRU00552"/>
    </source>
</evidence>
<evidence type="ECO:0000259" key="12">
    <source>
        <dbReference type="PROSITE" id="PS51194"/>
    </source>
</evidence>
<gene>
    <name evidence="14" type="ORF">AMON00008_LOCUS54075</name>
</gene>
<dbReference type="Pfam" id="PF00270">
    <property type="entry name" value="DEAD"/>
    <property type="match status" value="1"/>
</dbReference>
<dbReference type="PANTHER" id="PTHR47958">
    <property type="entry name" value="ATP-DEPENDENT RNA HELICASE DBP3"/>
    <property type="match status" value="1"/>
</dbReference>
<evidence type="ECO:0000259" key="11">
    <source>
        <dbReference type="PROSITE" id="PS51192"/>
    </source>
</evidence>
<feature type="compositionally biased region" description="Basic and acidic residues" evidence="10">
    <location>
        <begin position="496"/>
        <end position="506"/>
    </location>
</feature>
<dbReference type="InterPro" id="IPR000629">
    <property type="entry name" value="RNA-helicase_DEAD-box_CS"/>
</dbReference>
<evidence type="ECO:0000256" key="3">
    <source>
        <dbReference type="ARBA" id="ARBA00022801"/>
    </source>
</evidence>
<dbReference type="PROSITE" id="PS50084">
    <property type="entry name" value="KH_TYPE_1"/>
    <property type="match status" value="1"/>
</dbReference>
<dbReference type="InterPro" id="IPR001650">
    <property type="entry name" value="Helicase_C-like"/>
</dbReference>
<dbReference type="CDD" id="cd00105">
    <property type="entry name" value="KH-I"/>
    <property type="match status" value="1"/>
</dbReference>
<dbReference type="EC" id="3.6.4.13" evidence="1"/>
<feature type="short sequence motif" description="Q motif" evidence="9">
    <location>
        <begin position="530"/>
        <end position="558"/>
    </location>
</feature>
<dbReference type="Pfam" id="PF00271">
    <property type="entry name" value="Helicase_C"/>
    <property type="match status" value="1"/>
</dbReference>
<keyword evidence="5" id="KW-0067">ATP-binding</keyword>
<dbReference type="GO" id="GO:0016787">
    <property type="term" value="F:hydrolase activity"/>
    <property type="evidence" value="ECO:0007669"/>
    <property type="project" value="UniProtKB-KW"/>
</dbReference>
<sequence length="904" mass="98705">MSEAAATAATEPQGRQASAASPGPREPLAGTPDERHLARAAEYLSRLRPRERPGTAQALQALLRRRGCCAYRAPVPLAAVAARLRDLAGEEEPHLLEALAPFEAFRPVHGAASALAGSAAARVALLLRRGQSGLGVLLARNAWADCRVEPQALVEALLGAGAVSQAGAGRLGYDEDALAELRSRPCEEQSEAPIPTESVDVDLGGLFEAKQRAQELRGAKGGLAAVVRRWLHSACEACLLQGRPEIAFARWGASLRFAFAPGTPELTSRVLDAARRDVQDSFSPGISTFAVPVAAHPLLARAHGPRIAELQARLKCRLRLGRDPPGFTVVTGRGSTASREQVCELVELLFGEGSAFSCGWLPRESLARFIGRGGQRIAALEREHGVNLHAEVPADKPGGQVQVFGCIAPRSLRSDDPAEAIAELRERLAAAPERVSAALQQRLEDLADSLAAREGGEPRDARRHREPPRIPRRHPPRSPAARPGLRRVAPMLGDRPVTRDELRDGLRGQGVADEEEVGKVWESLLYPLLESFDDADLDEELLRGVYSYGFERPSAVQQRGILPIIDGRDTIAQAQSGTGKTATFVIGVLQRVDYATDVCQALVLAPTRELALQTHKVVLALGDYLEVRCHCCIGGTSVRHDIDQLRLGQQVVVGMPGRVYDMISKRHLCVNHIATFVLDEADELLSRGMRDQVYDIIKTLPVDVAVAALSATMPEETLDTCGRFMRSSLRILVRPGELCLEGVSQFYVAVEREEWKLDTVCDLYETLTGSGQAIVYANTRRKADFLADQLSRRSFVASCLHADLDQRERDLVMREFRSGRARLLLTTDTLARGIDVQMVKVVVNYDLPASPELYLHRVGRCGRFGRRGVAISLVTNADVRPLRDIERFFATQVEELPMDFEDLL</sequence>
<feature type="domain" description="Helicase C-terminal" evidence="12">
    <location>
        <begin position="742"/>
        <end position="904"/>
    </location>
</feature>
<protein>
    <recommendedName>
        <fullName evidence="1">RNA helicase</fullName>
        <ecNumber evidence="1">3.6.4.13</ecNumber>
    </recommendedName>
</protein>
<evidence type="ECO:0000256" key="4">
    <source>
        <dbReference type="ARBA" id="ARBA00022806"/>
    </source>
</evidence>
<keyword evidence="6 8" id="KW-0694">RNA-binding</keyword>
<evidence type="ECO:0000256" key="5">
    <source>
        <dbReference type="ARBA" id="ARBA00022840"/>
    </source>
</evidence>
<dbReference type="FunFam" id="3.40.50.300:FF:000031">
    <property type="entry name" value="Eukaryotic initiation factor 4A-III"/>
    <property type="match status" value="1"/>
</dbReference>
<dbReference type="EMBL" id="HBNR01076103">
    <property type="protein sequence ID" value="CAE4652471.1"/>
    <property type="molecule type" value="Transcribed_RNA"/>
</dbReference>
<dbReference type="GO" id="GO:0003724">
    <property type="term" value="F:RNA helicase activity"/>
    <property type="evidence" value="ECO:0007669"/>
    <property type="project" value="UniProtKB-EC"/>
</dbReference>
<comment type="catalytic activity">
    <reaction evidence="7">
        <text>ATP + H2O = ADP + phosphate + H(+)</text>
        <dbReference type="Rhea" id="RHEA:13065"/>
        <dbReference type="ChEBI" id="CHEBI:15377"/>
        <dbReference type="ChEBI" id="CHEBI:15378"/>
        <dbReference type="ChEBI" id="CHEBI:30616"/>
        <dbReference type="ChEBI" id="CHEBI:43474"/>
        <dbReference type="ChEBI" id="CHEBI:456216"/>
        <dbReference type="EC" id="3.6.4.13"/>
    </reaction>
</comment>
<evidence type="ECO:0000256" key="7">
    <source>
        <dbReference type="ARBA" id="ARBA00047984"/>
    </source>
</evidence>
<dbReference type="PROSITE" id="PS51195">
    <property type="entry name" value="Q_MOTIF"/>
    <property type="match status" value="1"/>
</dbReference>
<feature type="region of interest" description="Disordered" evidence="10">
    <location>
        <begin position="450"/>
        <end position="509"/>
    </location>
</feature>
<evidence type="ECO:0000256" key="2">
    <source>
        <dbReference type="ARBA" id="ARBA00022741"/>
    </source>
</evidence>
<dbReference type="SUPFAM" id="SSF52540">
    <property type="entry name" value="P-loop containing nucleoside triphosphate hydrolases"/>
    <property type="match status" value="1"/>
</dbReference>